<protein>
    <submittedName>
        <fullName evidence="3">DUF58 domain-containing protein</fullName>
    </submittedName>
</protein>
<name>A0A3G2JF82_9ACTN</name>
<dbReference type="AlphaFoldDB" id="A0A3G2JF82"/>
<reference evidence="3 4" key="1">
    <citation type="submission" date="2018-10" db="EMBL/GenBank/DDBJ databases">
        <title>The genome of Streptomyces dangxiongensis Z022.</title>
        <authorList>
            <person name="Zhang B."/>
        </authorList>
    </citation>
    <scope>NUCLEOTIDE SEQUENCE [LARGE SCALE GENOMIC DNA]</scope>
    <source>
        <strain evidence="3 4">Z022</strain>
    </source>
</reference>
<gene>
    <name evidence="3" type="ORF">D9753_21435</name>
</gene>
<evidence type="ECO:0000313" key="4">
    <source>
        <dbReference type="Proteomes" id="UP000268329"/>
    </source>
</evidence>
<sequence length="436" mass="47140">MALTGRAALLAALGSIPVGVLEPGWTGILAVNGSLALACACDYALAAPVRRLALTRSGDTSARLGETADVTLTVTNPSSRPLRAGLRDAWPPSSWQPGTETDASRHRLTVPPGERRRVTTRLRPTRRGDRQADRVTIRSHGPLGLFSRQGTHRLPWTVRVLPPFTSRKHLPSKLARLRELDGRTSVLTRGEGTEFDSLREYVPGDDTRSIDWRATARQTTVAVRTWRPERDRHILLVLDTGRTSAGRVGDAPRLDASMDAALLLAALAARAGDRVDLLAYDRRVRALVQGRSARDVLPSLVDAMATVEPELVETDARGLTGTVLRTAPRRSLIVLLTTLDAAPVEQGLLPVLPQLTKRRTVLVASVADPHIARMVRARGSVEAVYEAAAGAQAQSERRHIAEQLRRHGVTVVDATPEDLAPALADAYLGLKAAGRL</sequence>
<feature type="region of interest" description="Disordered" evidence="1">
    <location>
        <begin position="76"/>
        <end position="106"/>
    </location>
</feature>
<dbReference type="InterPro" id="IPR002881">
    <property type="entry name" value="DUF58"/>
</dbReference>
<accession>A0A3G2JF82</accession>
<dbReference type="RefSeq" id="WP_121788457.1">
    <property type="nucleotide sequence ID" value="NZ_CP033073.1"/>
</dbReference>
<dbReference type="PANTHER" id="PTHR33608">
    <property type="entry name" value="BLL2464 PROTEIN"/>
    <property type="match status" value="1"/>
</dbReference>
<dbReference type="OrthoDB" id="845740at2"/>
<organism evidence="3 4">
    <name type="scientific">Streptomyces dangxiongensis</name>
    <dbReference type="NCBI Taxonomy" id="1442032"/>
    <lineage>
        <taxon>Bacteria</taxon>
        <taxon>Bacillati</taxon>
        <taxon>Actinomycetota</taxon>
        <taxon>Actinomycetes</taxon>
        <taxon>Kitasatosporales</taxon>
        <taxon>Streptomycetaceae</taxon>
        <taxon>Streptomyces</taxon>
    </lineage>
</organism>
<evidence type="ECO:0000313" key="3">
    <source>
        <dbReference type="EMBL" id="AYN41013.1"/>
    </source>
</evidence>
<evidence type="ECO:0000256" key="1">
    <source>
        <dbReference type="SAM" id="MobiDB-lite"/>
    </source>
</evidence>
<dbReference type="EMBL" id="CP033073">
    <property type="protein sequence ID" value="AYN41013.1"/>
    <property type="molecule type" value="Genomic_DNA"/>
</dbReference>
<dbReference type="Pfam" id="PF01882">
    <property type="entry name" value="DUF58"/>
    <property type="match status" value="1"/>
</dbReference>
<proteinExistence type="predicted"/>
<dbReference type="Proteomes" id="UP000268329">
    <property type="component" value="Chromosome"/>
</dbReference>
<dbReference type="PANTHER" id="PTHR33608:SF3">
    <property type="entry name" value="SLR2013 PROTEIN"/>
    <property type="match status" value="1"/>
</dbReference>
<dbReference type="KEGG" id="sdd:D9753_21435"/>
<evidence type="ECO:0000259" key="2">
    <source>
        <dbReference type="Pfam" id="PF01882"/>
    </source>
</evidence>
<feature type="domain" description="DUF58" evidence="2">
    <location>
        <begin position="198"/>
        <end position="374"/>
    </location>
</feature>
<keyword evidence="4" id="KW-1185">Reference proteome</keyword>